<name>A0A7W7MJX0_9ACTN</name>
<sequence>MSPNNPQLANAGSNRIAGALFLVRYCNWHSHREFAPWFLEVRELMSRAVAVAATVVDAEERTDPSSRQLRDHAMDWLEGYDPDSGPFGTKLFQHVNLIYEASSLMEDPGDRQLLSDCIRRASHLAGGAVYRGQRHYQGQWEAVDFPAIEEQAQSFASSNLGEALVLSREFARLYADVMEHSFPT</sequence>
<evidence type="ECO:0000313" key="2">
    <source>
        <dbReference type="EMBL" id="MBB4753107.1"/>
    </source>
</evidence>
<evidence type="ECO:0000313" key="1">
    <source>
        <dbReference type="EMBL" id="GIE43033.1"/>
    </source>
</evidence>
<reference evidence="1 4" key="2">
    <citation type="submission" date="2021-01" db="EMBL/GenBank/DDBJ databases">
        <title>Whole genome shotgun sequence of Actinoplanes lobatus NBRC 12513.</title>
        <authorList>
            <person name="Komaki H."/>
            <person name="Tamura T."/>
        </authorList>
    </citation>
    <scope>NUCLEOTIDE SEQUENCE [LARGE SCALE GENOMIC DNA]</scope>
    <source>
        <strain evidence="1 4">NBRC 12513</strain>
    </source>
</reference>
<dbReference type="Proteomes" id="UP000631312">
    <property type="component" value="Unassembled WGS sequence"/>
</dbReference>
<reference evidence="2 3" key="1">
    <citation type="submission" date="2020-08" db="EMBL/GenBank/DDBJ databases">
        <title>Sequencing the genomes of 1000 actinobacteria strains.</title>
        <authorList>
            <person name="Klenk H.-P."/>
        </authorList>
    </citation>
    <scope>NUCLEOTIDE SEQUENCE [LARGE SCALE GENOMIC DNA]</scope>
    <source>
        <strain evidence="2 3">DSM 43150</strain>
    </source>
</reference>
<dbReference type="EMBL" id="BOMP01000099">
    <property type="protein sequence ID" value="GIE43033.1"/>
    <property type="molecule type" value="Genomic_DNA"/>
</dbReference>
<evidence type="ECO:0000313" key="3">
    <source>
        <dbReference type="Proteomes" id="UP000590511"/>
    </source>
</evidence>
<accession>A0A7W7MJX0</accession>
<evidence type="ECO:0000313" key="4">
    <source>
        <dbReference type="Proteomes" id="UP000631312"/>
    </source>
</evidence>
<keyword evidence="4" id="KW-1185">Reference proteome</keyword>
<dbReference type="Proteomes" id="UP000590511">
    <property type="component" value="Unassembled WGS sequence"/>
</dbReference>
<protein>
    <submittedName>
        <fullName evidence="2">Uncharacterized protein</fullName>
    </submittedName>
</protein>
<proteinExistence type="predicted"/>
<dbReference type="RefSeq" id="WP_188124844.1">
    <property type="nucleotide sequence ID" value="NZ_BOMP01000099.1"/>
</dbReference>
<comment type="caution">
    <text evidence="2">The sequence shown here is derived from an EMBL/GenBank/DDBJ whole genome shotgun (WGS) entry which is preliminary data.</text>
</comment>
<gene>
    <name evidence="1" type="ORF">Alo02nite_59310</name>
    <name evidence="2" type="ORF">BJ964_007268</name>
</gene>
<organism evidence="2 3">
    <name type="scientific">Actinoplanes lobatus</name>
    <dbReference type="NCBI Taxonomy" id="113568"/>
    <lineage>
        <taxon>Bacteria</taxon>
        <taxon>Bacillati</taxon>
        <taxon>Actinomycetota</taxon>
        <taxon>Actinomycetes</taxon>
        <taxon>Micromonosporales</taxon>
        <taxon>Micromonosporaceae</taxon>
        <taxon>Actinoplanes</taxon>
    </lineage>
</organism>
<dbReference type="AlphaFoldDB" id="A0A7W7MJX0"/>
<dbReference type="EMBL" id="JACHNC010000001">
    <property type="protein sequence ID" value="MBB4753107.1"/>
    <property type="molecule type" value="Genomic_DNA"/>
</dbReference>